<dbReference type="SUPFAM" id="SSF69118">
    <property type="entry name" value="AhpD-like"/>
    <property type="match status" value="1"/>
</dbReference>
<dbReference type="GO" id="GO:0051920">
    <property type="term" value="F:peroxiredoxin activity"/>
    <property type="evidence" value="ECO:0007669"/>
    <property type="project" value="InterPro"/>
</dbReference>
<dbReference type="Gene3D" id="1.20.1290.10">
    <property type="entry name" value="AhpD-like"/>
    <property type="match status" value="1"/>
</dbReference>
<dbReference type="EMBL" id="MCHX01000031">
    <property type="protein sequence ID" value="OFJ52988.1"/>
    <property type="molecule type" value="Genomic_DNA"/>
</dbReference>
<dbReference type="PANTHER" id="PTHR34846:SF5">
    <property type="entry name" value="CARBOXYMUCONOLACTONE DECARBOXYLASE-LIKE DOMAIN-CONTAINING PROTEIN"/>
    <property type="match status" value="1"/>
</dbReference>
<evidence type="ECO:0000259" key="2">
    <source>
        <dbReference type="Pfam" id="PF02627"/>
    </source>
</evidence>
<feature type="transmembrane region" description="Helical" evidence="1">
    <location>
        <begin position="154"/>
        <end position="173"/>
    </location>
</feature>
<organism evidence="3 4">
    <name type="scientific">Mycolicibacterium grossiae</name>
    <dbReference type="NCBI Taxonomy" id="1552759"/>
    <lineage>
        <taxon>Bacteria</taxon>
        <taxon>Bacillati</taxon>
        <taxon>Actinomycetota</taxon>
        <taxon>Actinomycetes</taxon>
        <taxon>Mycobacteriales</taxon>
        <taxon>Mycobacteriaceae</taxon>
        <taxon>Mycolicibacterium</taxon>
    </lineage>
</organism>
<dbReference type="AlphaFoldDB" id="A0A1E8Q304"/>
<name>A0A1E8Q304_9MYCO</name>
<keyword evidence="4" id="KW-1185">Reference proteome</keyword>
<dbReference type="OrthoDB" id="4704294at2"/>
<feature type="domain" description="Carboxymuconolactone decarboxylase-like" evidence="2">
    <location>
        <begin position="47"/>
        <end position="109"/>
    </location>
</feature>
<gene>
    <name evidence="3" type="ORF">BEL07_14680</name>
</gene>
<proteinExistence type="predicted"/>
<dbReference type="PANTHER" id="PTHR34846">
    <property type="entry name" value="4-CARBOXYMUCONOLACTONE DECARBOXYLASE FAMILY PROTEIN (AFU_ORTHOLOGUE AFUA_6G11590)"/>
    <property type="match status" value="1"/>
</dbReference>
<dbReference type="InterPro" id="IPR003779">
    <property type="entry name" value="CMD-like"/>
</dbReference>
<keyword evidence="1" id="KW-1133">Transmembrane helix</keyword>
<evidence type="ECO:0000256" key="1">
    <source>
        <dbReference type="SAM" id="Phobius"/>
    </source>
</evidence>
<keyword evidence="1" id="KW-0812">Transmembrane</keyword>
<protein>
    <submittedName>
        <fullName evidence="3">Carboxymuconolactone decarboxylase</fullName>
    </submittedName>
</protein>
<evidence type="ECO:0000313" key="3">
    <source>
        <dbReference type="EMBL" id="OFJ52988.1"/>
    </source>
</evidence>
<dbReference type="Proteomes" id="UP000178953">
    <property type="component" value="Unassembled WGS sequence"/>
</dbReference>
<reference evidence="3 4" key="1">
    <citation type="submission" date="2016-09" db="EMBL/GenBank/DDBJ databases">
        <title>genome sequence of Mycobacterium sp. 739 SCH.</title>
        <authorList>
            <person name="Greninger A.L."/>
            <person name="Qin X."/>
            <person name="Jerome K."/>
            <person name="Vora S."/>
            <person name="Quinn K."/>
        </authorList>
    </citation>
    <scope>NUCLEOTIDE SEQUENCE [LARGE SCALE GENOMIC DNA]</scope>
    <source>
        <strain evidence="3 4">SCH</strain>
    </source>
</reference>
<keyword evidence="1" id="KW-0472">Membrane</keyword>
<dbReference type="Pfam" id="PF02627">
    <property type="entry name" value="CMD"/>
    <property type="match status" value="1"/>
</dbReference>
<sequence length="176" mass="19429">MSRITPLPDEQWDSAVREALSPLLPADRANPRDAGTLLATLLRHESLTQAYLHFNAHLLLRSTLTPRVREVAILRAALHRESEYLWDHHVPLARRVGLTDAEIAAVRAGGGADLEDVDLLVVAAADELDTRNTLSASTWAALSDYFDERQRMDLVFTVGAYHLLALAVNAFGIDGR</sequence>
<comment type="caution">
    <text evidence="3">The sequence shown here is derived from an EMBL/GenBank/DDBJ whole genome shotgun (WGS) entry which is preliminary data.</text>
</comment>
<accession>A0A1E8Q304</accession>
<dbReference type="RefSeq" id="WP_070353843.1">
    <property type="nucleotide sequence ID" value="NZ_CP043474.1"/>
</dbReference>
<dbReference type="InterPro" id="IPR029032">
    <property type="entry name" value="AhpD-like"/>
</dbReference>
<evidence type="ECO:0000313" key="4">
    <source>
        <dbReference type="Proteomes" id="UP000178953"/>
    </source>
</evidence>